<organism evidence="1 2">
    <name type="scientific">[Bacteroides] pectinophilus ATCC 43243</name>
    <dbReference type="NCBI Taxonomy" id="483218"/>
    <lineage>
        <taxon>Bacteria</taxon>
        <taxon>Bacillati</taxon>
        <taxon>Bacillota</taxon>
        <taxon>Clostridia</taxon>
        <taxon>Eubacteriales</taxon>
    </lineage>
</organism>
<accession>B7ATM1</accession>
<evidence type="ECO:0000313" key="1">
    <source>
        <dbReference type="EMBL" id="EEC57005.1"/>
    </source>
</evidence>
<evidence type="ECO:0000313" key="2">
    <source>
        <dbReference type="Proteomes" id="UP000003136"/>
    </source>
</evidence>
<dbReference type="AlphaFoldDB" id="B7ATM1"/>
<sequence>MLNLCQIFRSFCIIPFTKTRHAVYKKSPAGGLHNIRQLSLHYQSFSIFIIYYQHFVVIRTTF</sequence>
<proteinExistence type="predicted"/>
<protein>
    <submittedName>
        <fullName evidence="1">Uncharacterized protein</fullName>
    </submittedName>
</protein>
<dbReference type="Proteomes" id="UP000003136">
    <property type="component" value="Unassembled WGS sequence"/>
</dbReference>
<keyword evidence="2" id="KW-1185">Reference proteome</keyword>
<gene>
    <name evidence="1" type="ORF">BACPEC_01493</name>
</gene>
<reference evidence="1 2" key="2">
    <citation type="submission" date="2008-11" db="EMBL/GenBank/DDBJ databases">
        <authorList>
            <person name="Fulton L."/>
            <person name="Clifton S."/>
            <person name="Fulton B."/>
            <person name="Xu J."/>
            <person name="Minx P."/>
            <person name="Pepin K.H."/>
            <person name="Johnson M."/>
            <person name="Bhonagiri V."/>
            <person name="Nash W.E."/>
            <person name="Mardis E.R."/>
            <person name="Wilson R.K."/>
        </authorList>
    </citation>
    <scope>NUCLEOTIDE SEQUENCE [LARGE SCALE GENOMIC DNA]</scope>
    <source>
        <strain evidence="1 2">ATCC 43243</strain>
    </source>
</reference>
<dbReference type="HOGENOM" id="CLU_2894678_0_0_9"/>
<comment type="caution">
    <text evidence="1">The sequence shown here is derived from an EMBL/GenBank/DDBJ whole genome shotgun (WGS) entry which is preliminary data.</text>
</comment>
<dbReference type="EMBL" id="ABVQ01000036">
    <property type="protein sequence ID" value="EEC57005.1"/>
    <property type="molecule type" value="Genomic_DNA"/>
</dbReference>
<reference evidence="1 2" key="1">
    <citation type="submission" date="2008-11" db="EMBL/GenBank/DDBJ databases">
        <title>Draft genome sequence of Bacteroides pectinophilus (ATCC 43243).</title>
        <authorList>
            <person name="Sudarsanam P."/>
            <person name="Ley R."/>
            <person name="Guruge J."/>
            <person name="Turnbaugh P.J."/>
            <person name="Mahowald M."/>
            <person name="Liep D."/>
            <person name="Gordon J."/>
        </authorList>
    </citation>
    <scope>NUCLEOTIDE SEQUENCE [LARGE SCALE GENOMIC DNA]</scope>
    <source>
        <strain evidence="1 2">ATCC 43243</strain>
    </source>
</reference>
<name>B7ATM1_9FIRM</name>